<evidence type="ECO:0000313" key="1">
    <source>
        <dbReference type="EMBL" id="CAK7347051.1"/>
    </source>
</evidence>
<name>A0AAV1S6L2_9ROSI</name>
<sequence>MAPPQSAERVRYLYFELSVYVPAEKCKRLLYMELYYWSVQHAKEKEGQKILHVHINMLSVRKEPTSLSVETTCRYDLSKRQATRRGSSKGQAMVGLAQRKRRHYLLGRGVGSFLNCATYGSLEVEDDA</sequence>
<protein>
    <submittedName>
        <fullName evidence="1">Uncharacterized protein</fullName>
    </submittedName>
</protein>
<dbReference type="Proteomes" id="UP001314170">
    <property type="component" value="Unassembled WGS sequence"/>
</dbReference>
<accession>A0AAV1S6L2</accession>
<comment type="caution">
    <text evidence="1">The sequence shown here is derived from an EMBL/GenBank/DDBJ whole genome shotgun (WGS) entry which is preliminary data.</text>
</comment>
<evidence type="ECO:0000313" key="2">
    <source>
        <dbReference type="Proteomes" id="UP001314170"/>
    </source>
</evidence>
<gene>
    <name evidence="1" type="ORF">DCAF_LOCUS19731</name>
</gene>
<dbReference type="EMBL" id="CAWUPB010001173">
    <property type="protein sequence ID" value="CAK7347051.1"/>
    <property type="molecule type" value="Genomic_DNA"/>
</dbReference>
<reference evidence="1 2" key="1">
    <citation type="submission" date="2024-01" db="EMBL/GenBank/DDBJ databases">
        <authorList>
            <person name="Waweru B."/>
        </authorList>
    </citation>
    <scope>NUCLEOTIDE SEQUENCE [LARGE SCALE GENOMIC DNA]</scope>
</reference>
<keyword evidence="2" id="KW-1185">Reference proteome</keyword>
<dbReference type="AlphaFoldDB" id="A0AAV1S6L2"/>
<proteinExistence type="predicted"/>
<organism evidence="1 2">
    <name type="scientific">Dovyalis caffra</name>
    <dbReference type="NCBI Taxonomy" id="77055"/>
    <lineage>
        <taxon>Eukaryota</taxon>
        <taxon>Viridiplantae</taxon>
        <taxon>Streptophyta</taxon>
        <taxon>Embryophyta</taxon>
        <taxon>Tracheophyta</taxon>
        <taxon>Spermatophyta</taxon>
        <taxon>Magnoliopsida</taxon>
        <taxon>eudicotyledons</taxon>
        <taxon>Gunneridae</taxon>
        <taxon>Pentapetalae</taxon>
        <taxon>rosids</taxon>
        <taxon>fabids</taxon>
        <taxon>Malpighiales</taxon>
        <taxon>Salicaceae</taxon>
        <taxon>Flacourtieae</taxon>
        <taxon>Dovyalis</taxon>
    </lineage>
</organism>